<keyword evidence="9" id="KW-0594">Phospholipid biosynthesis</keyword>
<sequence>MSEPAEPSLARQALTVPNLLSILRLAGVPVFLWLLLGPREDGWAIAVLVFGGFTDWLDGKLARWLDQASRLGKLLDPAADRLYIVATLIAFLIREIVPWWVVAALVLRELVVGVCVLVLRRGGFAPPEVTYVGKGATFVLMYAFPFLLLMQGGSTLAEVARPIAYAFMTWGGVLYVWSGALYVMQTVRALSPARGAATVP</sequence>
<feature type="transmembrane region" description="Helical" evidence="12">
    <location>
        <begin position="12"/>
        <end position="36"/>
    </location>
</feature>
<dbReference type="PIRSF" id="PIRSF000847">
    <property type="entry name" value="Phos_ph_gly_syn"/>
    <property type="match status" value="1"/>
</dbReference>
<feature type="transmembrane region" description="Helical" evidence="12">
    <location>
        <begin position="163"/>
        <end position="184"/>
    </location>
</feature>
<accession>A0A4Q7J9Q0</accession>
<dbReference type="InterPro" id="IPR050324">
    <property type="entry name" value="CDP-alcohol_PTase-I"/>
</dbReference>
<dbReference type="GO" id="GO:0046474">
    <property type="term" value="P:glycerophospholipid biosynthetic process"/>
    <property type="evidence" value="ECO:0007669"/>
    <property type="project" value="TreeGrafter"/>
</dbReference>
<dbReference type="GO" id="GO:0016020">
    <property type="term" value="C:membrane"/>
    <property type="evidence" value="ECO:0007669"/>
    <property type="project" value="UniProtKB-SubCell"/>
</dbReference>
<dbReference type="AlphaFoldDB" id="A0A4Q7J9Q0"/>
<dbReference type="PANTHER" id="PTHR14269">
    <property type="entry name" value="CDP-DIACYLGLYCEROL--GLYCEROL-3-PHOSPHATE 3-PHOSPHATIDYLTRANSFERASE-RELATED"/>
    <property type="match status" value="1"/>
</dbReference>
<dbReference type="EMBL" id="SFCC01000005">
    <property type="protein sequence ID" value="RZQ63738.1"/>
    <property type="molecule type" value="Genomic_DNA"/>
</dbReference>
<dbReference type="PROSITE" id="PS00379">
    <property type="entry name" value="CDP_ALCOHOL_P_TRANSF"/>
    <property type="match status" value="1"/>
</dbReference>
<keyword evidence="6 12" id="KW-1133">Transmembrane helix</keyword>
<comment type="caution">
    <text evidence="13">The sequence shown here is derived from an EMBL/GenBank/DDBJ whole genome shotgun (WGS) entry which is preliminary data.</text>
</comment>
<evidence type="ECO:0000256" key="2">
    <source>
        <dbReference type="ARBA" id="ARBA00010441"/>
    </source>
</evidence>
<dbReference type="PANTHER" id="PTHR14269:SF62">
    <property type="entry name" value="CDP-DIACYLGLYCEROL--GLYCEROL-3-PHOSPHATE 3-PHOSPHATIDYLTRANSFERASE 1, CHLOROPLASTIC"/>
    <property type="match status" value="1"/>
</dbReference>
<name>A0A4Q7J9Q0_9PSEU</name>
<reference evidence="13 14" key="1">
    <citation type="submission" date="2019-02" db="EMBL/GenBank/DDBJ databases">
        <title>Draft genome sequence of Amycolatopsis sp. 8-3EHSu isolated from roots of Suaeda maritima.</title>
        <authorList>
            <person name="Duangmal K."/>
            <person name="Chantavorakit T."/>
        </authorList>
    </citation>
    <scope>NUCLEOTIDE SEQUENCE [LARGE SCALE GENOMIC DNA]</scope>
    <source>
        <strain evidence="13 14">8-3EHSu</strain>
    </source>
</reference>
<evidence type="ECO:0000256" key="10">
    <source>
        <dbReference type="ARBA" id="ARBA00023264"/>
    </source>
</evidence>
<proteinExistence type="inferred from homology"/>
<evidence type="ECO:0000256" key="4">
    <source>
        <dbReference type="ARBA" id="ARBA00022679"/>
    </source>
</evidence>
<comment type="similarity">
    <text evidence="2 11">Belongs to the CDP-alcohol phosphatidyltransferase class-I family.</text>
</comment>
<keyword evidence="10" id="KW-1208">Phospholipid metabolism</keyword>
<keyword evidence="8 12" id="KW-0472">Membrane</keyword>
<dbReference type="Proteomes" id="UP000292003">
    <property type="component" value="Unassembled WGS sequence"/>
</dbReference>
<keyword evidence="3" id="KW-0444">Lipid biosynthesis</keyword>
<evidence type="ECO:0000256" key="5">
    <source>
        <dbReference type="ARBA" id="ARBA00022692"/>
    </source>
</evidence>
<dbReference type="UniPathway" id="UPA00085"/>
<dbReference type="RefSeq" id="WP_130475264.1">
    <property type="nucleotide sequence ID" value="NZ_SFCC01000005.1"/>
</dbReference>
<dbReference type="GO" id="GO:0008444">
    <property type="term" value="F:CDP-diacylglycerol-glycerol-3-phosphate 3-phosphatidyltransferase activity"/>
    <property type="evidence" value="ECO:0007669"/>
    <property type="project" value="InterPro"/>
</dbReference>
<feature type="transmembrane region" description="Helical" evidence="12">
    <location>
        <begin position="131"/>
        <end position="151"/>
    </location>
</feature>
<dbReference type="InterPro" id="IPR004570">
    <property type="entry name" value="Phosphatidylglycerol_P_synth"/>
</dbReference>
<organism evidence="13 14">
    <name type="scientific">Amycolatopsis suaedae</name>
    <dbReference type="NCBI Taxonomy" id="2510978"/>
    <lineage>
        <taxon>Bacteria</taxon>
        <taxon>Bacillati</taxon>
        <taxon>Actinomycetota</taxon>
        <taxon>Actinomycetes</taxon>
        <taxon>Pseudonocardiales</taxon>
        <taxon>Pseudonocardiaceae</taxon>
        <taxon>Amycolatopsis</taxon>
    </lineage>
</organism>
<dbReference type="Pfam" id="PF01066">
    <property type="entry name" value="CDP-OH_P_transf"/>
    <property type="match status" value="1"/>
</dbReference>
<dbReference type="Gene3D" id="1.20.120.1760">
    <property type="match status" value="1"/>
</dbReference>
<evidence type="ECO:0000256" key="1">
    <source>
        <dbReference type="ARBA" id="ARBA00004141"/>
    </source>
</evidence>
<comment type="subcellular location">
    <subcellularLocation>
        <location evidence="1">Membrane</location>
        <topology evidence="1">Multi-pass membrane protein</topology>
    </subcellularLocation>
</comment>
<dbReference type="OrthoDB" id="9796672at2"/>
<keyword evidence="7" id="KW-0443">Lipid metabolism</keyword>
<dbReference type="InterPro" id="IPR043130">
    <property type="entry name" value="CDP-OH_PTrfase_TM_dom"/>
</dbReference>
<evidence type="ECO:0000313" key="14">
    <source>
        <dbReference type="Proteomes" id="UP000292003"/>
    </source>
</evidence>
<evidence type="ECO:0000256" key="6">
    <source>
        <dbReference type="ARBA" id="ARBA00022989"/>
    </source>
</evidence>
<evidence type="ECO:0000256" key="12">
    <source>
        <dbReference type="SAM" id="Phobius"/>
    </source>
</evidence>
<keyword evidence="4 11" id="KW-0808">Transferase</keyword>
<evidence type="ECO:0000256" key="11">
    <source>
        <dbReference type="RuleBase" id="RU003750"/>
    </source>
</evidence>
<dbReference type="InterPro" id="IPR048254">
    <property type="entry name" value="CDP_ALCOHOL_P_TRANSF_CS"/>
</dbReference>
<evidence type="ECO:0000256" key="7">
    <source>
        <dbReference type="ARBA" id="ARBA00023098"/>
    </source>
</evidence>
<dbReference type="InterPro" id="IPR000462">
    <property type="entry name" value="CDP-OH_P_trans"/>
</dbReference>
<evidence type="ECO:0000256" key="8">
    <source>
        <dbReference type="ARBA" id="ARBA00023136"/>
    </source>
</evidence>
<feature type="transmembrane region" description="Helical" evidence="12">
    <location>
        <begin position="99"/>
        <end position="119"/>
    </location>
</feature>
<evidence type="ECO:0000256" key="9">
    <source>
        <dbReference type="ARBA" id="ARBA00023209"/>
    </source>
</evidence>
<keyword evidence="5 12" id="KW-0812">Transmembrane</keyword>
<gene>
    <name evidence="13" type="ORF">EWH70_11250</name>
</gene>
<protein>
    <submittedName>
        <fullName evidence="13">CDP-alcohol phosphatidyltransferase family protein</fullName>
    </submittedName>
</protein>
<evidence type="ECO:0000313" key="13">
    <source>
        <dbReference type="EMBL" id="RZQ63738.1"/>
    </source>
</evidence>
<evidence type="ECO:0000256" key="3">
    <source>
        <dbReference type="ARBA" id="ARBA00022516"/>
    </source>
</evidence>
<keyword evidence="14" id="KW-1185">Reference proteome</keyword>